<evidence type="ECO:0000259" key="3">
    <source>
        <dbReference type="PROSITE" id="PS51688"/>
    </source>
</evidence>
<dbReference type="PANTHER" id="PTHR13029:SF18">
    <property type="entry name" value="MYELIN REGULATORY FACTOR HOMOLOG 1"/>
    <property type="match status" value="1"/>
</dbReference>
<feature type="domain" description="Peptidase S74" evidence="3">
    <location>
        <begin position="348"/>
        <end position="446"/>
    </location>
</feature>
<organism evidence="4 5">
    <name type="scientific">Flavobacterium ammonificans</name>
    <dbReference type="NCBI Taxonomy" id="1751056"/>
    <lineage>
        <taxon>Bacteria</taxon>
        <taxon>Pseudomonadati</taxon>
        <taxon>Bacteroidota</taxon>
        <taxon>Flavobacteriia</taxon>
        <taxon>Flavobacteriales</taxon>
        <taxon>Flavobacteriaceae</taxon>
        <taxon>Flavobacterium</taxon>
    </lineage>
</organism>
<keyword evidence="2" id="KW-0732">Signal</keyword>
<reference evidence="4 5" key="1">
    <citation type="journal article" date="2022" name="Int. J. Syst. Evol. Microbiol.">
        <title>Flavobacterium ammonificans sp. nov. and Flavobacterium ammoniigenes sp. nov., ammonifying bacteria isolated from surface river water.</title>
        <authorList>
            <person name="Watanabe K."/>
            <person name="Kitamura T."/>
            <person name="Ogata Y."/>
            <person name="Shindo C."/>
            <person name="Suda W."/>
        </authorList>
    </citation>
    <scope>NUCLEOTIDE SEQUENCE [LARGE SCALE GENOMIC DNA]</scope>
    <source>
        <strain evidence="4 5">GENT11</strain>
    </source>
</reference>
<reference evidence="4 5" key="2">
    <citation type="journal article" date="2022" name="Microorganisms">
        <title>Complete Genome Sequences of Two Flavobacterium ammonificans Strains and a Flavobacterium ammoniigenes Strain of Ammonifying Bacterioplankton Isolated from Surface River Water.</title>
        <authorList>
            <person name="Suda W."/>
            <person name="Ogata Y."/>
            <person name="Shindo C."/>
            <person name="Watanabe K."/>
        </authorList>
    </citation>
    <scope>NUCLEOTIDE SEQUENCE [LARGE SCALE GENOMIC DNA]</scope>
    <source>
        <strain evidence="4 5">GENT11</strain>
    </source>
</reference>
<dbReference type="InterPro" id="IPR051577">
    <property type="entry name" value="MRF-like"/>
</dbReference>
<keyword evidence="1" id="KW-0175">Coiled coil</keyword>
<dbReference type="InterPro" id="IPR036388">
    <property type="entry name" value="WH-like_DNA-bd_sf"/>
</dbReference>
<gene>
    <name evidence="4" type="ORF">GENT11_05150</name>
</gene>
<sequence length="454" mass="47846">MKKRYLILFFLSTLVFAQTGIGTTSPSPSAKLEVASTNQGFLPPRIALTATNAASPVTSPATGLLVFNTETAGIAPNNVTPGYYYWNGSLWVRLNGPSDTAANVTGIVPVVNGGTGTTTSTGSGSVVLSTSPSISLPTFTSGSLQFPQSLLISPTSHVTSKRAAIWLDGWSILQDVEGNGTKNFSIGETVVGTPTQYPPRLVIAQGNGNIGLGTSSPTARLNLVGGGIKIHNGFSRSTARPSLTTLSIGNYEIRGVGSIGGNTQIDGADDGFLRLSAGGGSSVSAQSSIDISGGSDNPDMNNSLVFRTSGTERFRVNSSGNIGIGTTTPSVSLQVAGDIIANSIAGSSDARFKSNILPIENSLQKVQQLRGVTFDWKTKEFQERAFSDNRALGFIAQEVEKVLPEVVQTEKTAEGYKSVQYDKVVALLVEAIKEQQKQIQVLQKEIKKIKKRKK</sequence>
<dbReference type="InterPro" id="IPR030392">
    <property type="entry name" value="S74_ICA"/>
</dbReference>
<dbReference type="Gene3D" id="1.10.10.10">
    <property type="entry name" value="Winged helix-like DNA-binding domain superfamily/Winged helix DNA-binding domain"/>
    <property type="match status" value="1"/>
</dbReference>
<evidence type="ECO:0000256" key="2">
    <source>
        <dbReference type="SAM" id="SignalP"/>
    </source>
</evidence>
<keyword evidence="5" id="KW-1185">Reference proteome</keyword>
<dbReference type="PANTHER" id="PTHR13029">
    <property type="match status" value="1"/>
</dbReference>
<proteinExistence type="predicted"/>
<accession>A0ABM7V1K1</accession>
<protein>
    <recommendedName>
        <fullName evidence="3">Peptidase S74 domain-containing protein</fullName>
    </recommendedName>
</protein>
<evidence type="ECO:0000313" key="4">
    <source>
        <dbReference type="EMBL" id="BDB52203.1"/>
    </source>
</evidence>
<evidence type="ECO:0000256" key="1">
    <source>
        <dbReference type="SAM" id="Coils"/>
    </source>
</evidence>
<dbReference type="Proteomes" id="UP001319865">
    <property type="component" value="Chromosome"/>
</dbReference>
<dbReference type="RefSeq" id="WP_229330895.1">
    <property type="nucleotide sequence ID" value="NZ_AP025183.1"/>
</dbReference>
<feature type="chain" id="PRO_5046099432" description="Peptidase S74 domain-containing protein" evidence="2">
    <location>
        <begin position="18"/>
        <end position="454"/>
    </location>
</feature>
<feature type="coiled-coil region" evidence="1">
    <location>
        <begin position="425"/>
        <end position="452"/>
    </location>
</feature>
<evidence type="ECO:0000313" key="5">
    <source>
        <dbReference type="Proteomes" id="UP001319865"/>
    </source>
</evidence>
<dbReference type="EMBL" id="AP025183">
    <property type="protein sequence ID" value="BDB52203.1"/>
    <property type="molecule type" value="Genomic_DNA"/>
</dbReference>
<feature type="signal peptide" evidence="2">
    <location>
        <begin position="1"/>
        <end position="17"/>
    </location>
</feature>
<name>A0ABM7V1K1_9FLAO</name>
<dbReference type="PROSITE" id="PS51688">
    <property type="entry name" value="ICA"/>
    <property type="match status" value="1"/>
</dbReference>
<dbReference type="Pfam" id="PF13884">
    <property type="entry name" value="Peptidase_S74"/>
    <property type="match status" value="1"/>
</dbReference>